<gene>
    <name evidence="2" type="ORF">A2806_02800</name>
</gene>
<evidence type="ECO:0000259" key="1">
    <source>
        <dbReference type="Pfam" id="PF00534"/>
    </source>
</evidence>
<comment type="caution">
    <text evidence="2">The sequence shown here is derived from an EMBL/GenBank/DDBJ whole genome shotgun (WGS) entry which is preliminary data.</text>
</comment>
<dbReference type="PANTHER" id="PTHR45947">
    <property type="entry name" value="SULFOQUINOVOSYL TRANSFERASE SQD2"/>
    <property type="match status" value="1"/>
</dbReference>
<dbReference type="STRING" id="1802362.A2806_02800"/>
<dbReference type="EMBL" id="MHSS01000006">
    <property type="protein sequence ID" value="OHA48503.1"/>
    <property type="molecule type" value="Genomic_DNA"/>
</dbReference>
<dbReference type="PANTHER" id="PTHR45947:SF3">
    <property type="entry name" value="SULFOQUINOVOSYL TRANSFERASE SQD2"/>
    <property type="match status" value="1"/>
</dbReference>
<dbReference type="InterPro" id="IPR001296">
    <property type="entry name" value="Glyco_trans_1"/>
</dbReference>
<dbReference type="Gene3D" id="3.40.50.2000">
    <property type="entry name" value="Glycogen Phosphorylase B"/>
    <property type="match status" value="2"/>
</dbReference>
<dbReference type="Proteomes" id="UP000177629">
    <property type="component" value="Unassembled WGS sequence"/>
</dbReference>
<dbReference type="InterPro" id="IPR050194">
    <property type="entry name" value="Glycosyltransferase_grp1"/>
</dbReference>
<proteinExistence type="predicted"/>
<reference evidence="2 3" key="1">
    <citation type="journal article" date="2016" name="Nat. Commun.">
        <title>Thousands of microbial genomes shed light on interconnected biogeochemical processes in an aquifer system.</title>
        <authorList>
            <person name="Anantharaman K."/>
            <person name="Brown C.T."/>
            <person name="Hug L.A."/>
            <person name="Sharon I."/>
            <person name="Castelle C.J."/>
            <person name="Probst A.J."/>
            <person name="Thomas B.C."/>
            <person name="Singh A."/>
            <person name="Wilkins M.J."/>
            <person name="Karaoz U."/>
            <person name="Brodie E.L."/>
            <person name="Williams K.H."/>
            <person name="Hubbard S.S."/>
            <person name="Banfield J.F."/>
        </authorList>
    </citation>
    <scope>NUCLEOTIDE SEQUENCE [LARGE SCALE GENOMIC DNA]</scope>
</reference>
<evidence type="ECO:0000313" key="2">
    <source>
        <dbReference type="EMBL" id="OHA48503.1"/>
    </source>
</evidence>
<dbReference type="SUPFAM" id="SSF53756">
    <property type="entry name" value="UDP-Glycosyltransferase/glycogen phosphorylase"/>
    <property type="match status" value="1"/>
</dbReference>
<evidence type="ECO:0000313" key="3">
    <source>
        <dbReference type="Proteomes" id="UP000177629"/>
    </source>
</evidence>
<accession>A0A1G2PJQ9</accession>
<name>A0A1G2PJQ9_9BACT</name>
<protein>
    <recommendedName>
        <fullName evidence="1">Glycosyl transferase family 1 domain-containing protein</fullName>
    </recommendedName>
</protein>
<dbReference type="GO" id="GO:0016757">
    <property type="term" value="F:glycosyltransferase activity"/>
    <property type="evidence" value="ECO:0007669"/>
    <property type="project" value="InterPro"/>
</dbReference>
<feature type="domain" description="Glycosyl transferase family 1" evidence="1">
    <location>
        <begin position="190"/>
        <end position="345"/>
    </location>
</feature>
<dbReference type="AlphaFoldDB" id="A0A1G2PJQ9"/>
<dbReference type="Pfam" id="PF00534">
    <property type="entry name" value="Glycos_transf_1"/>
    <property type="match status" value="1"/>
</dbReference>
<sequence length="381" mass="42970">MKVALVHDYLTQYGGGERTLEALAELFPDAPIFTLLYTPDRLKGRFFDKDIRTSFLQKIPLAAQHHRFFPWAMPLATEHLDLSEYDLVLSDSASFVKGIITNPNAIHISFCHTPLRYAWDDSQRYVAEYQAFPLFLKALTPFVLSAIRIWDFTAAQRPDILLANSQHVARRIRKYYGRDAAVIYPPVNTQFFSDNKRHAGTYALMVGRLLAYKRFALGIDACKKAKMPLHIVGDGPEAEYLKKRAKGLDVVFLGEISDTELALEYANCKCLLFPQEEDFGIVAVEAMASGVPVVALRRGGAAEIVEENISGVFVEEETPEAFAKALQSLDNQDFSENRIRESAKRFDRSRFLSAMKQIIDNAPLSRHPSVFSNPYSLTPIP</sequence>
<organism evidence="2 3">
    <name type="scientific">Candidatus Terrybacteria bacterium RIFCSPHIGHO2_01_FULL_48_17</name>
    <dbReference type="NCBI Taxonomy" id="1802362"/>
    <lineage>
        <taxon>Bacteria</taxon>
        <taxon>Candidatus Terryibacteriota</taxon>
    </lineage>
</organism>